<dbReference type="Pfam" id="PF00857">
    <property type="entry name" value="Isochorismatase"/>
    <property type="match status" value="1"/>
</dbReference>
<dbReference type="InterPro" id="IPR000868">
    <property type="entry name" value="Isochorismatase-like_dom"/>
</dbReference>
<gene>
    <name evidence="4" type="ORF">SEUCBS140593_009527</name>
</gene>
<evidence type="ECO:0000259" key="3">
    <source>
        <dbReference type="Pfam" id="PF00857"/>
    </source>
</evidence>
<reference evidence="4 5" key="1">
    <citation type="submission" date="2024-01" db="EMBL/GenBank/DDBJ databases">
        <authorList>
            <person name="Allen C."/>
            <person name="Tagirdzhanova G."/>
        </authorList>
    </citation>
    <scope>NUCLEOTIDE SEQUENCE [LARGE SCALE GENOMIC DNA]</scope>
</reference>
<evidence type="ECO:0000256" key="1">
    <source>
        <dbReference type="ARBA" id="ARBA00006336"/>
    </source>
</evidence>
<sequence>MTVQTIRSLFGIPPSVPSVTDSVLVLIDTQGEYSDGVLKVERATETRAVIKSLLEKYRTAKGSIIHVVADTPPGAPIFTQGTPLAEILPELTPVAGEPVVHKVYASAFTDTTFEEEVKKTQKKKLVVVGYMAHNCVSSTVRAGSEKGYDVYAVRDAIGDRNIPGATAEELVRISLAEVADALATVIDSKDVQTDKASL</sequence>
<evidence type="ECO:0000256" key="2">
    <source>
        <dbReference type="ARBA" id="ARBA00022801"/>
    </source>
</evidence>
<protein>
    <recommendedName>
        <fullName evidence="3">Isochorismatase-like domain-containing protein</fullName>
    </recommendedName>
</protein>
<dbReference type="InterPro" id="IPR050272">
    <property type="entry name" value="Isochorismatase-like_hydrls"/>
</dbReference>
<dbReference type="Proteomes" id="UP001642482">
    <property type="component" value="Unassembled WGS sequence"/>
</dbReference>
<evidence type="ECO:0000313" key="5">
    <source>
        <dbReference type="Proteomes" id="UP001642482"/>
    </source>
</evidence>
<comment type="similarity">
    <text evidence="1">Belongs to the isochorismatase family.</text>
</comment>
<proteinExistence type="inferred from homology"/>
<dbReference type="EMBL" id="CAWUHD010000158">
    <property type="protein sequence ID" value="CAK7236166.1"/>
    <property type="molecule type" value="Genomic_DNA"/>
</dbReference>
<name>A0ABP0CYS4_9PEZI</name>
<dbReference type="PANTHER" id="PTHR43540">
    <property type="entry name" value="PEROXYUREIDOACRYLATE/UREIDOACRYLATE AMIDOHYDROLASE-RELATED"/>
    <property type="match status" value="1"/>
</dbReference>
<feature type="domain" description="Isochorismatase-like" evidence="3">
    <location>
        <begin position="22"/>
        <end position="189"/>
    </location>
</feature>
<keyword evidence="5" id="KW-1185">Reference proteome</keyword>
<dbReference type="SUPFAM" id="SSF52499">
    <property type="entry name" value="Isochorismatase-like hydrolases"/>
    <property type="match status" value="1"/>
</dbReference>
<evidence type="ECO:0000313" key="4">
    <source>
        <dbReference type="EMBL" id="CAK7236166.1"/>
    </source>
</evidence>
<organism evidence="4 5">
    <name type="scientific">Sporothrix eucalyptigena</name>
    <dbReference type="NCBI Taxonomy" id="1812306"/>
    <lineage>
        <taxon>Eukaryota</taxon>
        <taxon>Fungi</taxon>
        <taxon>Dikarya</taxon>
        <taxon>Ascomycota</taxon>
        <taxon>Pezizomycotina</taxon>
        <taxon>Sordariomycetes</taxon>
        <taxon>Sordariomycetidae</taxon>
        <taxon>Ophiostomatales</taxon>
        <taxon>Ophiostomataceae</taxon>
        <taxon>Sporothrix</taxon>
    </lineage>
</organism>
<accession>A0ABP0CYS4</accession>
<dbReference type="InterPro" id="IPR036380">
    <property type="entry name" value="Isochorismatase-like_sf"/>
</dbReference>
<dbReference type="PANTHER" id="PTHR43540:SF15">
    <property type="entry name" value="BLR5631 PROTEIN"/>
    <property type="match status" value="1"/>
</dbReference>
<dbReference type="Gene3D" id="3.40.50.850">
    <property type="entry name" value="Isochorismatase-like"/>
    <property type="match status" value="1"/>
</dbReference>
<comment type="caution">
    <text evidence="4">The sequence shown here is derived from an EMBL/GenBank/DDBJ whole genome shotgun (WGS) entry which is preliminary data.</text>
</comment>
<keyword evidence="2" id="KW-0378">Hydrolase</keyword>